<dbReference type="PANTHER" id="PTHR42713:SF3">
    <property type="entry name" value="TRANSCRIPTIONAL REGULATORY PROTEIN HPTR"/>
    <property type="match status" value="1"/>
</dbReference>
<dbReference type="InterPro" id="IPR001789">
    <property type="entry name" value="Sig_transdc_resp-reg_receiver"/>
</dbReference>
<keyword evidence="3" id="KW-0963">Cytoplasm</keyword>
<evidence type="ECO:0000313" key="13">
    <source>
        <dbReference type="EMBL" id="EMS70707.1"/>
    </source>
</evidence>
<keyword evidence="6" id="KW-0805">Transcription regulation</keyword>
<dbReference type="AlphaFoldDB" id="S0FH74"/>
<dbReference type="Pfam" id="PF12833">
    <property type="entry name" value="HTH_18"/>
    <property type="match status" value="1"/>
</dbReference>
<dbReference type="SMART" id="SM00448">
    <property type="entry name" value="REC"/>
    <property type="match status" value="1"/>
</dbReference>
<dbReference type="CDD" id="cd17536">
    <property type="entry name" value="REC_YesN-like"/>
    <property type="match status" value="1"/>
</dbReference>
<evidence type="ECO:0000256" key="6">
    <source>
        <dbReference type="ARBA" id="ARBA00023015"/>
    </source>
</evidence>
<proteinExistence type="predicted"/>
<dbReference type="GO" id="GO:0043565">
    <property type="term" value="F:sequence-specific DNA binding"/>
    <property type="evidence" value="ECO:0007669"/>
    <property type="project" value="InterPro"/>
</dbReference>
<dbReference type="InterPro" id="IPR011006">
    <property type="entry name" value="CheY-like_superfamily"/>
</dbReference>
<dbReference type="Proteomes" id="UP000014155">
    <property type="component" value="Unassembled WGS sequence"/>
</dbReference>
<dbReference type="InterPro" id="IPR009057">
    <property type="entry name" value="Homeodomain-like_sf"/>
</dbReference>
<dbReference type="PROSITE" id="PS50110">
    <property type="entry name" value="RESPONSE_REGULATORY"/>
    <property type="match status" value="1"/>
</dbReference>
<feature type="domain" description="HTH araC/xylS-type" evidence="11">
    <location>
        <begin position="443"/>
        <end position="541"/>
    </location>
</feature>
<sequence>MLKMIIADDEYLVRDSLMNIIPWNNYGIEVIAGAVNGQETYDMCMSLKPDILLTDIRMPIMDGLEVAMKLKEEGSPAKVLLISGIQDFSYAKTALDVDAEGYILKPIKLDELEATIHKIVNRIKLERNTQTKIHELREQLRENSSFAREKFLRNLIKGIFKDEEEIINKVSYFDLPFKSGNLYIVATCQIDRTNTDTWDSSEENKQLLSFAISNIITEMLDNYKAGISFCSDENTFIIIFNQMSQNINKCPEICEEIISCVNKSLETSLSIGIGRYVNKLAQLNLSYKDSMSALQFKFYTGQNSILDIDDINCITDVEQVGGIPESLDTHSVENELSNYIKLGNKELALQILDDVFDNILGFNNVAISYVQSLCVELIFIISGSSSQLDDNITDLAGSRTETINRIYSMSTIYELKEYLQNLIIKVTEHFSSKYIQKNTNIINKVKDIIQRHYPEDINVSRIAGEVYMSPNYIGLIFKQETGKSITEYITQTRMEAAKELLKNSSSKILEIAELVGYDNPQYFSTIFKKYYGVHPNQFRTMHSG</sequence>
<protein>
    <recommendedName>
        <fullName evidence="2">Stage 0 sporulation protein A homolog</fullName>
    </recommendedName>
</protein>
<dbReference type="InterPro" id="IPR020449">
    <property type="entry name" value="Tscrpt_reg_AraC-type_HTH"/>
</dbReference>
<reference evidence="13 14" key="1">
    <citation type="journal article" date="2013" name="Genome Announc.">
        <title>Draft Genome Sequence of the Cellulolytic, Mesophilic, Anaerobic Bacterium Clostridium termitidis Strain CT1112 (DSM 5398).</title>
        <authorList>
            <person name="Lal S."/>
            <person name="Ramachandran U."/>
            <person name="Zhang X."/>
            <person name="Munir R."/>
            <person name="Sparling R."/>
            <person name="Levin D.B."/>
        </authorList>
    </citation>
    <scope>NUCLEOTIDE SEQUENCE [LARGE SCALE GENOMIC DNA]</scope>
    <source>
        <strain evidence="13 14">CT1112</strain>
    </source>
</reference>
<dbReference type="Gene3D" id="3.40.50.2300">
    <property type="match status" value="1"/>
</dbReference>
<dbReference type="Pfam" id="PF00072">
    <property type="entry name" value="Response_reg"/>
    <property type="match status" value="1"/>
</dbReference>
<dbReference type="Pfam" id="PF17853">
    <property type="entry name" value="GGDEF_2"/>
    <property type="match status" value="1"/>
</dbReference>
<dbReference type="InterPro" id="IPR018060">
    <property type="entry name" value="HTH_AraC"/>
</dbReference>
<dbReference type="InterPro" id="IPR041522">
    <property type="entry name" value="CdaR_GGDEF"/>
</dbReference>
<dbReference type="STRING" id="1195236.CTER_3575"/>
<dbReference type="PATRIC" id="fig|1195236.3.peg.3799"/>
<feature type="modified residue" description="4-aspartylphosphate" evidence="10">
    <location>
        <position position="55"/>
    </location>
</feature>
<comment type="function">
    <text evidence="9">May play the central regulatory role in sporulation. It may be an element of the effector pathway responsible for the activation of sporulation genes in response to nutritional stress. Spo0A may act in concert with spo0H (a sigma factor) to control the expression of some genes that are critical to the sporulation process.</text>
</comment>
<dbReference type="RefSeq" id="WP_004627991.1">
    <property type="nucleotide sequence ID" value="NZ_AORV01000049.1"/>
</dbReference>
<accession>S0FH74</accession>
<evidence type="ECO:0000256" key="9">
    <source>
        <dbReference type="ARBA" id="ARBA00024867"/>
    </source>
</evidence>
<dbReference type="InterPro" id="IPR051552">
    <property type="entry name" value="HptR"/>
</dbReference>
<evidence type="ECO:0000256" key="1">
    <source>
        <dbReference type="ARBA" id="ARBA00004496"/>
    </source>
</evidence>
<evidence type="ECO:0000259" key="11">
    <source>
        <dbReference type="PROSITE" id="PS01124"/>
    </source>
</evidence>
<name>S0FH74_RUMCE</name>
<dbReference type="eggNOG" id="COG2207">
    <property type="taxonomic scope" value="Bacteria"/>
</dbReference>
<dbReference type="EMBL" id="AORV01000049">
    <property type="protein sequence ID" value="EMS70707.1"/>
    <property type="molecule type" value="Genomic_DNA"/>
</dbReference>
<keyword evidence="7" id="KW-0238">DNA-binding</keyword>
<evidence type="ECO:0000256" key="2">
    <source>
        <dbReference type="ARBA" id="ARBA00018672"/>
    </source>
</evidence>
<evidence type="ECO:0000259" key="12">
    <source>
        <dbReference type="PROSITE" id="PS50110"/>
    </source>
</evidence>
<comment type="caution">
    <text evidence="13">The sequence shown here is derived from an EMBL/GenBank/DDBJ whole genome shotgun (WGS) entry which is preliminary data.</text>
</comment>
<keyword evidence="8" id="KW-0804">Transcription</keyword>
<dbReference type="Gene3D" id="1.10.10.60">
    <property type="entry name" value="Homeodomain-like"/>
    <property type="match status" value="2"/>
</dbReference>
<evidence type="ECO:0000256" key="3">
    <source>
        <dbReference type="ARBA" id="ARBA00022490"/>
    </source>
</evidence>
<dbReference type="GO" id="GO:0003700">
    <property type="term" value="F:DNA-binding transcription factor activity"/>
    <property type="evidence" value="ECO:0007669"/>
    <property type="project" value="InterPro"/>
</dbReference>
<dbReference type="SUPFAM" id="SSF46689">
    <property type="entry name" value="Homeodomain-like"/>
    <property type="match status" value="2"/>
</dbReference>
<evidence type="ECO:0000256" key="8">
    <source>
        <dbReference type="ARBA" id="ARBA00023163"/>
    </source>
</evidence>
<dbReference type="eggNOG" id="COG4753">
    <property type="taxonomic scope" value="Bacteria"/>
</dbReference>
<keyword evidence="14" id="KW-1185">Reference proteome</keyword>
<evidence type="ECO:0000256" key="5">
    <source>
        <dbReference type="ARBA" id="ARBA00023012"/>
    </source>
</evidence>
<dbReference type="SMART" id="SM00342">
    <property type="entry name" value="HTH_ARAC"/>
    <property type="match status" value="1"/>
</dbReference>
<dbReference type="PANTHER" id="PTHR42713">
    <property type="entry name" value="HISTIDINE KINASE-RELATED"/>
    <property type="match status" value="1"/>
</dbReference>
<dbReference type="PROSITE" id="PS01124">
    <property type="entry name" value="HTH_ARAC_FAMILY_2"/>
    <property type="match status" value="1"/>
</dbReference>
<dbReference type="PRINTS" id="PR00032">
    <property type="entry name" value="HTHARAC"/>
</dbReference>
<gene>
    <name evidence="13" type="ORF">CTER_3575</name>
</gene>
<comment type="subcellular location">
    <subcellularLocation>
        <location evidence="1">Cytoplasm</location>
    </subcellularLocation>
</comment>
<evidence type="ECO:0000313" key="14">
    <source>
        <dbReference type="Proteomes" id="UP000014155"/>
    </source>
</evidence>
<dbReference type="SUPFAM" id="SSF52172">
    <property type="entry name" value="CheY-like"/>
    <property type="match status" value="1"/>
</dbReference>
<organism evidence="13 14">
    <name type="scientific">Ruminiclostridium cellobioparum subsp. termitidis CT1112</name>
    <dbReference type="NCBI Taxonomy" id="1195236"/>
    <lineage>
        <taxon>Bacteria</taxon>
        <taxon>Bacillati</taxon>
        <taxon>Bacillota</taxon>
        <taxon>Clostridia</taxon>
        <taxon>Eubacteriales</taxon>
        <taxon>Oscillospiraceae</taxon>
        <taxon>Ruminiclostridium</taxon>
    </lineage>
</organism>
<evidence type="ECO:0000256" key="4">
    <source>
        <dbReference type="ARBA" id="ARBA00022553"/>
    </source>
</evidence>
<feature type="domain" description="Response regulatory" evidence="12">
    <location>
        <begin position="3"/>
        <end position="120"/>
    </location>
</feature>
<evidence type="ECO:0000256" key="7">
    <source>
        <dbReference type="ARBA" id="ARBA00023125"/>
    </source>
</evidence>
<evidence type="ECO:0000256" key="10">
    <source>
        <dbReference type="PROSITE-ProRule" id="PRU00169"/>
    </source>
</evidence>
<dbReference type="GO" id="GO:0000160">
    <property type="term" value="P:phosphorelay signal transduction system"/>
    <property type="evidence" value="ECO:0007669"/>
    <property type="project" value="UniProtKB-KW"/>
</dbReference>
<dbReference type="GO" id="GO:0005737">
    <property type="term" value="C:cytoplasm"/>
    <property type="evidence" value="ECO:0007669"/>
    <property type="project" value="UniProtKB-SubCell"/>
</dbReference>
<keyword evidence="4 10" id="KW-0597">Phosphoprotein</keyword>
<keyword evidence="5" id="KW-0902">Two-component regulatory system</keyword>